<dbReference type="InterPro" id="IPR002656">
    <property type="entry name" value="Acyl_transf_3_dom"/>
</dbReference>
<evidence type="ECO:0000259" key="2">
    <source>
        <dbReference type="Pfam" id="PF01757"/>
    </source>
</evidence>
<protein>
    <submittedName>
        <fullName evidence="3">Acyltransferase 3</fullName>
    </submittedName>
</protein>
<dbReference type="Pfam" id="PF01757">
    <property type="entry name" value="Acyl_transf_3"/>
    <property type="match status" value="1"/>
</dbReference>
<dbReference type="HOGENOM" id="CLU_005679_0_1_10"/>
<dbReference type="GO" id="GO:0016747">
    <property type="term" value="F:acyltransferase activity, transferring groups other than amino-acyl groups"/>
    <property type="evidence" value="ECO:0007669"/>
    <property type="project" value="InterPro"/>
</dbReference>
<feature type="transmembrane region" description="Helical" evidence="1">
    <location>
        <begin position="174"/>
        <end position="195"/>
    </location>
</feature>
<keyword evidence="3" id="KW-0808">Transferase</keyword>
<dbReference type="KEGG" id="rai:RA0C_1719"/>
<name>H8MD19_RIEAD</name>
<dbReference type="RefSeq" id="WP_004916585.1">
    <property type="nucleotide sequence ID" value="NC_017045.1"/>
</dbReference>
<evidence type="ECO:0000256" key="1">
    <source>
        <dbReference type="SAM" id="Phobius"/>
    </source>
</evidence>
<feature type="transmembrane region" description="Helical" evidence="1">
    <location>
        <begin position="85"/>
        <end position="104"/>
    </location>
</feature>
<dbReference type="GO" id="GO:0016020">
    <property type="term" value="C:membrane"/>
    <property type="evidence" value="ECO:0007669"/>
    <property type="project" value="TreeGrafter"/>
</dbReference>
<evidence type="ECO:0000313" key="4">
    <source>
        <dbReference type="Proteomes" id="UP000010093"/>
    </source>
</evidence>
<dbReference type="PATRIC" id="fig|693978.17.peg.1706"/>
<feature type="transmembrane region" description="Helical" evidence="1">
    <location>
        <begin position="12"/>
        <end position="28"/>
    </location>
</feature>
<proteinExistence type="predicted"/>
<feature type="transmembrane region" description="Helical" evidence="1">
    <location>
        <begin position="48"/>
        <end position="65"/>
    </location>
</feature>
<dbReference type="Proteomes" id="UP000010093">
    <property type="component" value="Chromosome"/>
</dbReference>
<feature type="transmembrane region" description="Helical" evidence="1">
    <location>
        <begin position="147"/>
        <end position="167"/>
    </location>
</feature>
<feature type="transmembrane region" description="Helical" evidence="1">
    <location>
        <begin position="210"/>
        <end position="227"/>
    </location>
</feature>
<feature type="transmembrane region" description="Helical" evidence="1">
    <location>
        <begin position="313"/>
        <end position="333"/>
    </location>
</feature>
<reference evidence="3 4" key="1">
    <citation type="journal article" date="2012" name="J. Bacteriol.">
        <title>Complete genome sequence of Riemerella anatipestifer reference strain.</title>
        <authorList>
            <person name="Wang X."/>
            <person name="Zhu D."/>
            <person name="Wang M."/>
            <person name="Cheng A."/>
            <person name="Jia R."/>
            <person name="Zhou Y."/>
            <person name="Chen Z."/>
            <person name="Luo Q."/>
            <person name="Liu F."/>
            <person name="Wang Y."/>
            <person name="Chen X.Y."/>
        </authorList>
    </citation>
    <scope>NUCLEOTIDE SEQUENCE [LARGE SCALE GENOMIC DNA]</scope>
    <source>
        <strain evidence="4">DSM 15868</strain>
    </source>
</reference>
<feature type="transmembrane region" description="Helical" evidence="1">
    <location>
        <begin position="236"/>
        <end position="255"/>
    </location>
</feature>
<dbReference type="PANTHER" id="PTHR23028:SF53">
    <property type="entry name" value="ACYL_TRANSF_3 DOMAIN-CONTAINING PROTEIN"/>
    <property type="match status" value="1"/>
</dbReference>
<evidence type="ECO:0000313" key="3">
    <source>
        <dbReference type="EMBL" id="AFD56606.1"/>
    </source>
</evidence>
<dbReference type="EMBL" id="CP003388">
    <property type="protein sequence ID" value="AFD56606.1"/>
    <property type="molecule type" value="Genomic_DNA"/>
</dbReference>
<keyword evidence="1" id="KW-1133">Transmembrane helix</keyword>
<keyword evidence="1" id="KW-0812">Transmembrane</keyword>
<dbReference type="PANTHER" id="PTHR23028">
    <property type="entry name" value="ACETYLTRANSFERASE"/>
    <property type="match status" value="1"/>
</dbReference>
<feature type="transmembrane region" description="Helical" evidence="1">
    <location>
        <begin position="261"/>
        <end position="278"/>
    </location>
</feature>
<keyword evidence="1" id="KW-0472">Membrane</keyword>
<dbReference type="GO" id="GO:0000271">
    <property type="term" value="P:polysaccharide biosynthetic process"/>
    <property type="evidence" value="ECO:0007669"/>
    <property type="project" value="TreeGrafter"/>
</dbReference>
<sequence length="345" mass="40170">MSSLARENNFDFLRLLFASSVIISHSYPLTEVRDKEILMVITNGQLDLGGFSVACFFIISGYLIYQSLERSSSIKNYIWKRVLRLYPALIVMLLLTVSVVPFFYQGEGSILNNTSYFTYLPRQLSLYNLQHNILGVFEDLPYKTINGSLWTICYEFTMYMLLVPFYFIKSRWRLGMLLILFFLFYFLSIFFPLFLNNRLFSKLFLFSPNFYNLGCFFSAGALLTYLTSKINGSTKWLMIIIGLVALIGSICFEQYKPLKYFVLPFVVILIGISSTPIINKVGKTIGDNSYGIYIYGWLVQQSILYIFGLNTYYLMFFSLVISFSLGWLSWHFVEKKALEYKNLIR</sequence>
<accession>H8MD19</accession>
<gene>
    <name evidence="3" type="ORF">RA0C_1719</name>
</gene>
<organism evidence="3 4">
    <name type="scientific">Riemerella anatipestifer (strain ATCC 11845 / DSM 15868 / JCM 9532 / NCTC 11014)</name>
    <dbReference type="NCBI Taxonomy" id="693978"/>
    <lineage>
        <taxon>Bacteria</taxon>
        <taxon>Pseudomonadati</taxon>
        <taxon>Bacteroidota</taxon>
        <taxon>Flavobacteriia</taxon>
        <taxon>Flavobacteriales</taxon>
        <taxon>Weeksellaceae</taxon>
        <taxon>Riemerella</taxon>
    </lineage>
</organism>
<keyword evidence="3" id="KW-0012">Acyltransferase</keyword>
<feature type="domain" description="Acyltransferase 3" evidence="2">
    <location>
        <begin position="9"/>
        <end position="328"/>
    </location>
</feature>
<dbReference type="AlphaFoldDB" id="H8MD19"/>
<dbReference type="InterPro" id="IPR050879">
    <property type="entry name" value="Acyltransferase_3"/>
</dbReference>